<evidence type="ECO:0000256" key="3">
    <source>
        <dbReference type="ARBA" id="ARBA00023015"/>
    </source>
</evidence>
<comment type="subcellular location">
    <subcellularLocation>
        <location evidence="1 6">Nucleus</location>
    </subcellularLocation>
</comment>
<sequence length="228" mass="25747">MKLPSLFKIQESSFFSPLPWPLPPCGNLKTLSFRVENNHNILNSDSFYNNVDDYIVEAVIEGLKKEKQRLFFEPGEKTSSILEVSSSKNNNSDGLEFLSFNDSCVITTMDSMDPFEDFKKSMEEMVEASQEIKDCEKFLEELLSWYLKVNEKSNHHYIIGAFYDLLISHSNSSSSTSATTTNSSHSFTNSPFSFCSSSFFASPPFLSLLEVEDDVVEKTVDTVSSSHV</sequence>
<keyword evidence="2 6" id="KW-0678">Repressor</keyword>
<dbReference type="PROSITE" id="PS51754">
    <property type="entry name" value="OVATE"/>
    <property type="match status" value="1"/>
</dbReference>
<dbReference type="OrthoDB" id="1303163at2759"/>
<dbReference type="Pfam" id="PF04844">
    <property type="entry name" value="Ovate"/>
    <property type="match status" value="1"/>
</dbReference>
<evidence type="ECO:0000256" key="2">
    <source>
        <dbReference type="ARBA" id="ARBA00022491"/>
    </source>
</evidence>
<reference evidence="9" key="1">
    <citation type="journal article" date="2023" name="Proc. Natl. Acad. Sci. U.S.A.">
        <title>Genomic and structural basis for evolution of tropane alkaloid biosynthesis.</title>
        <authorList>
            <person name="Wanga Y.-J."/>
            <person name="Taina T."/>
            <person name="Yua J.-Y."/>
            <person name="Lia J."/>
            <person name="Xua B."/>
            <person name="Chenc J."/>
            <person name="D'Auriad J.C."/>
            <person name="Huanga J.-P."/>
            <person name="Huanga S.-X."/>
        </authorList>
    </citation>
    <scope>NUCLEOTIDE SEQUENCE [LARGE SCALE GENOMIC DNA]</scope>
    <source>
        <strain evidence="9">cv. KIB-2019</strain>
    </source>
</reference>
<dbReference type="GO" id="GO:0005634">
    <property type="term" value="C:nucleus"/>
    <property type="evidence" value="ECO:0007669"/>
    <property type="project" value="UniProtKB-SubCell"/>
</dbReference>
<evidence type="ECO:0000256" key="4">
    <source>
        <dbReference type="ARBA" id="ARBA00023163"/>
    </source>
</evidence>
<keyword evidence="3 6" id="KW-0805">Transcription regulation</keyword>
<evidence type="ECO:0000256" key="1">
    <source>
        <dbReference type="ARBA" id="ARBA00004123"/>
    </source>
</evidence>
<comment type="function">
    <text evidence="6">Transcriptional repressor that regulates multiple aspects of plant growth and development.</text>
</comment>
<protein>
    <recommendedName>
        <fullName evidence="6">Transcription repressor</fullName>
    </recommendedName>
    <alternativeName>
        <fullName evidence="6">Ovate family protein</fullName>
    </alternativeName>
</protein>
<evidence type="ECO:0000313" key="8">
    <source>
        <dbReference type="EMBL" id="KAJ8534063.1"/>
    </source>
</evidence>
<keyword evidence="5 6" id="KW-0539">Nucleus</keyword>
<organism evidence="8 9">
    <name type="scientific">Anisodus acutangulus</name>
    <dbReference type="NCBI Taxonomy" id="402998"/>
    <lineage>
        <taxon>Eukaryota</taxon>
        <taxon>Viridiplantae</taxon>
        <taxon>Streptophyta</taxon>
        <taxon>Embryophyta</taxon>
        <taxon>Tracheophyta</taxon>
        <taxon>Spermatophyta</taxon>
        <taxon>Magnoliopsida</taxon>
        <taxon>eudicotyledons</taxon>
        <taxon>Gunneridae</taxon>
        <taxon>Pentapetalae</taxon>
        <taxon>asterids</taxon>
        <taxon>lamiids</taxon>
        <taxon>Solanales</taxon>
        <taxon>Solanaceae</taxon>
        <taxon>Solanoideae</taxon>
        <taxon>Hyoscyameae</taxon>
        <taxon>Anisodus</taxon>
    </lineage>
</organism>
<evidence type="ECO:0000256" key="6">
    <source>
        <dbReference type="RuleBase" id="RU367028"/>
    </source>
</evidence>
<dbReference type="GO" id="GO:0045892">
    <property type="term" value="P:negative regulation of DNA-templated transcription"/>
    <property type="evidence" value="ECO:0007669"/>
    <property type="project" value="UniProtKB-UniRule"/>
</dbReference>
<dbReference type="PANTHER" id="PTHR33057">
    <property type="entry name" value="TRANSCRIPTION REPRESSOR OFP7-RELATED"/>
    <property type="match status" value="1"/>
</dbReference>
<dbReference type="EMBL" id="JAJAGQ010000019">
    <property type="protein sequence ID" value="KAJ8534063.1"/>
    <property type="molecule type" value="Genomic_DNA"/>
</dbReference>
<evidence type="ECO:0000259" key="7">
    <source>
        <dbReference type="PROSITE" id="PS51754"/>
    </source>
</evidence>
<dbReference type="PANTHER" id="PTHR33057:SF98">
    <property type="entry name" value="TRANSCRIPTION REPRESSOR OFP18"/>
    <property type="match status" value="1"/>
</dbReference>
<dbReference type="AlphaFoldDB" id="A0A9Q1QZW8"/>
<dbReference type="InterPro" id="IPR038933">
    <property type="entry name" value="Ovate"/>
</dbReference>
<dbReference type="InterPro" id="IPR006458">
    <property type="entry name" value="Ovate_C"/>
</dbReference>
<evidence type="ECO:0000313" key="9">
    <source>
        <dbReference type="Proteomes" id="UP001152561"/>
    </source>
</evidence>
<dbReference type="NCBIfam" id="TIGR01568">
    <property type="entry name" value="A_thal_3678"/>
    <property type="match status" value="1"/>
</dbReference>
<keyword evidence="4 6" id="KW-0804">Transcription</keyword>
<name>A0A9Q1QZW8_9SOLA</name>
<comment type="caution">
    <text evidence="8">The sequence shown here is derived from an EMBL/GenBank/DDBJ whole genome shotgun (WGS) entry which is preliminary data.</text>
</comment>
<gene>
    <name evidence="8" type="ORF">K7X08_007387</name>
</gene>
<evidence type="ECO:0000256" key="5">
    <source>
        <dbReference type="ARBA" id="ARBA00023242"/>
    </source>
</evidence>
<dbReference type="Proteomes" id="UP001152561">
    <property type="component" value="Unassembled WGS sequence"/>
</dbReference>
<keyword evidence="9" id="KW-1185">Reference proteome</keyword>
<accession>A0A9Q1QZW8</accession>
<proteinExistence type="predicted"/>
<feature type="domain" description="OVATE" evidence="7">
    <location>
        <begin position="107"/>
        <end position="168"/>
    </location>
</feature>